<keyword evidence="8" id="KW-1133">Transmembrane helix</keyword>
<dbReference type="Pfam" id="PF01150">
    <property type="entry name" value="GDA1_CD39"/>
    <property type="match status" value="1"/>
</dbReference>
<feature type="compositionally biased region" description="Basic and acidic residues" evidence="7">
    <location>
        <begin position="112"/>
        <end position="123"/>
    </location>
</feature>
<feature type="compositionally biased region" description="Basic residues" evidence="7">
    <location>
        <begin position="931"/>
        <end position="941"/>
    </location>
</feature>
<dbReference type="PaxDb" id="5507-FOXG_11355P0"/>
<comment type="similarity">
    <text evidence="1 5">Belongs to the GDA1/CD39 NTPase family.</text>
</comment>
<evidence type="ECO:0000256" key="8">
    <source>
        <dbReference type="SAM" id="Phobius"/>
    </source>
</evidence>
<dbReference type="AlphaFoldDB" id="F9FD17"/>
<feature type="active site" description="Proton acceptor" evidence="3">
    <location>
        <position position="537"/>
    </location>
</feature>
<evidence type="ECO:0000256" key="4">
    <source>
        <dbReference type="PIRSR" id="PIRSR600407-2"/>
    </source>
</evidence>
<sequence length="1066" mass="118041">MQDSFIARIKWHTQSSLGLPSSEPSGSGDGGKPVQIFTRIREKTREWHKLRRAGGKVQNLRAQYLAEQAKIQGTVSPPITISRPAMELQRLPPVPAELPGDNTDIYSRERLERSQSAHQHEAPGSRPVPVTDDSHPPGESGKFILVSDPVLDNAKGSGHQHRDTPHAQRNGTVEYERDLKILLDESCVPQPLIGPSHVVQDDIEILRLETRIQTIRRNCEQLTEIRTELEQQILVAKEFAFKLYCQTHEWGCWSPILQDPVPLLQVLKGLQTTMLWLQARIQWYERKYPGLREQYNTHTGLQNKTSDVVNISFKIDCGHGMPFGPSNETVRIHPVSQHHETSHNVRNSSSNADCGILIKKNIRDDQISYANSYLICSVFIVAVAPVRTEQPQSSTLMAQYGVILDAGSSGTRVYIYKWKNHAKAAKDASAAELKSLPKIKLKENKKIHPGVSSFAEKPAQIGPDHLQQLIDIALDEVPDSKISETPVYLMATAGMRLLPKPQQSALLKSMCTYLQSNTNFILPDCDAHIQVISGETEGLYGWIAANYLLGGFDHPEEHDHGKNHHTYGFLDMGGASAQIAFAPNATESAKHADDLKMVRMRTLDGSPSEYKVFTATWLGFGANQARSRYVERLQEHYNTDSTHELPDPCMPNGLRTTLDGELVESKSDKTVLIGTGKFDECLTVTYPLLGKDKPCEDQPCLVNGQHVPGIDFDINHFVGVSEYWHTTHGVFGGKHKAYDLATYQNNVMEFCSRDWSDIEGDLDKRKKSPEKKAAEARLACFKASWLINMLYDGIGIPRVGLEGGAANDTIKDDGEKSFNDPFRPVDTIDGIELSWTLGKMVLYAAGQVPPSGSELPVGFGSNVDKGIAKDFEHAGSSPIAPHTGDEDDDDDLEDLLKKPGKSTGGLVAFILIILLAAYLLRKPERRRKIFSMVSRRKRSGKPGRGSSLVHKLFGRNSGPSYERVLEEGDFSDFELGDVDSDEHDHSDSSSNGSRKGRTSGLATPSISAGRADELTRPPSAMDRAGLVVRTESRERLSPSLLSAGRKSRNGSPTRAKSPFMSPVRED</sequence>
<evidence type="ECO:0000256" key="6">
    <source>
        <dbReference type="SAM" id="Coils"/>
    </source>
</evidence>
<feature type="region of interest" description="Disordered" evidence="7">
    <location>
        <begin position="112"/>
        <end position="143"/>
    </location>
</feature>
<keyword evidence="2 5" id="KW-0378">Hydrolase</keyword>
<feature type="coiled-coil region" evidence="6">
    <location>
        <begin position="205"/>
        <end position="232"/>
    </location>
</feature>
<keyword evidence="4" id="KW-0547">Nucleotide-binding</keyword>
<organism evidence="9">
    <name type="scientific">Fusarium oxysporum (strain Fo5176)</name>
    <name type="common">Fusarium vascular wilt</name>
    <dbReference type="NCBI Taxonomy" id="660025"/>
    <lineage>
        <taxon>Eukaryota</taxon>
        <taxon>Fungi</taxon>
        <taxon>Dikarya</taxon>
        <taxon>Ascomycota</taxon>
        <taxon>Pezizomycotina</taxon>
        <taxon>Sordariomycetes</taxon>
        <taxon>Hypocreomycetidae</taxon>
        <taxon>Hypocreales</taxon>
        <taxon>Nectriaceae</taxon>
        <taxon>Fusarium</taxon>
        <taxon>Fusarium oxysporum species complex</taxon>
    </lineage>
</organism>
<proteinExistence type="inferred from homology"/>
<dbReference type="STRING" id="660025.F9FD17"/>
<feature type="region of interest" description="Disordered" evidence="7">
    <location>
        <begin position="931"/>
        <end position="953"/>
    </location>
</feature>
<dbReference type="OrthoDB" id="6372431at2759"/>
<feature type="transmembrane region" description="Helical" evidence="8">
    <location>
        <begin position="902"/>
        <end position="920"/>
    </location>
</feature>
<dbReference type="EMBL" id="AFQF01001376">
    <property type="protein sequence ID" value="EGU85180.1"/>
    <property type="molecule type" value="Genomic_DNA"/>
</dbReference>
<dbReference type="Gene3D" id="3.30.420.40">
    <property type="match status" value="1"/>
</dbReference>
<dbReference type="GO" id="GO:0016020">
    <property type="term" value="C:membrane"/>
    <property type="evidence" value="ECO:0007669"/>
    <property type="project" value="TreeGrafter"/>
</dbReference>
<gene>
    <name evidence="9" type="ORF">FOXB_04295</name>
</gene>
<dbReference type="PANTHER" id="PTHR11782:SF121">
    <property type="entry name" value="NUCLEOSIDE-DIPHOSPHATASE MIG-23"/>
    <property type="match status" value="1"/>
</dbReference>
<dbReference type="GO" id="GO:0046036">
    <property type="term" value="P:CTP metabolic process"/>
    <property type="evidence" value="ECO:0007669"/>
    <property type="project" value="TreeGrafter"/>
</dbReference>
<dbReference type="GO" id="GO:0005524">
    <property type="term" value="F:ATP binding"/>
    <property type="evidence" value="ECO:0007669"/>
    <property type="project" value="UniProtKB-KW"/>
</dbReference>
<dbReference type="PANTHER" id="PTHR11782">
    <property type="entry name" value="ADENOSINE/GUANOSINE DIPHOSPHATASE"/>
    <property type="match status" value="1"/>
</dbReference>
<accession>F9FD17</accession>
<dbReference type="GO" id="GO:0006256">
    <property type="term" value="P:UDP catabolic process"/>
    <property type="evidence" value="ECO:0007669"/>
    <property type="project" value="TreeGrafter"/>
</dbReference>
<dbReference type="GO" id="GO:0005794">
    <property type="term" value="C:Golgi apparatus"/>
    <property type="evidence" value="ECO:0007669"/>
    <property type="project" value="UniProtKB-ARBA"/>
</dbReference>
<evidence type="ECO:0000256" key="7">
    <source>
        <dbReference type="SAM" id="MobiDB-lite"/>
    </source>
</evidence>
<dbReference type="GO" id="GO:0017111">
    <property type="term" value="F:ribonucleoside triphosphate phosphatase activity"/>
    <property type="evidence" value="ECO:0007669"/>
    <property type="project" value="TreeGrafter"/>
</dbReference>
<feature type="region of interest" description="Disordered" evidence="7">
    <location>
        <begin position="874"/>
        <end position="896"/>
    </location>
</feature>
<keyword evidence="8" id="KW-0812">Transmembrane</keyword>
<evidence type="ECO:0000256" key="3">
    <source>
        <dbReference type="PIRSR" id="PIRSR600407-1"/>
    </source>
</evidence>
<protein>
    <recommendedName>
        <fullName evidence="10">Golgi apyrase</fullName>
    </recommendedName>
</protein>
<dbReference type="GO" id="GO:0045134">
    <property type="term" value="F:UDP phosphatase activity"/>
    <property type="evidence" value="ECO:0007669"/>
    <property type="project" value="TreeGrafter"/>
</dbReference>
<evidence type="ECO:0000256" key="2">
    <source>
        <dbReference type="ARBA" id="ARBA00022801"/>
    </source>
</evidence>
<keyword evidence="8" id="KW-0472">Membrane</keyword>
<evidence type="ECO:0008006" key="10">
    <source>
        <dbReference type="Google" id="ProtNLM"/>
    </source>
</evidence>
<dbReference type="CDD" id="cd24039">
    <property type="entry name" value="ASKHA_NBD_YND1-like"/>
    <property type="match status" value="1"/>
</dbReference>
<dbReference type="Gene3D" id="3.30.420.150">
    <property type="entry name" value="Exopolyphosphatase. Domain 2"/>
    <property type="match status" value="1"/>
</dbReference>
<evidence type="ECO:0000313" key="9">
    <source>
        <dbReference type="EMBL" id="EGU85180.1"/>
    </source>
</evidence>
<evidence type="ECO:0000256" key="5">
    <source>
        <dbReference type="RuleBase" id="RU003833"/>
    </source>
</evidence>
<feature type="binding site" evidence="4">
    <location>
        <begin position="574"/>
        <end position="578"/>
    </location>
    <ligand>
        <name>ATP</name>
        <dbReference type="ChEBI" id="CHEBI:30616"/>
    </ligand>
</feature>
<feature type="region of interest" description="Disordered" evidence="7">
    <location>
        <begin position="973"/>
        <end position="1066"/>
    </location>
</feature>
<dbReference type="PROSITE" id="PS01238">
    <property type="entry name" value="GDA1_CD39_NTPASE"/>
    <property type="match status" value="1"/>
</dbReference>
<reference evidence="9" key="1">
    <citation type="journal article" date="2012" name="Mol. Plant Microbe Interact.">
        <title>A highly conserved effector in Fusarium oxysporum is required for full virulence on Arabidopsis.</title>
        <authorList>
            <person name="Thatcher L.F."/>
            <person name="Gardiner D.M."/>
            <person name="Kazan K."/>
            <person name="Manners J."/>
        </authorList>
    </citation>
    <scope>NUCLEOTIDE SEQUENCE [LARGE SCALE GENOMIC DNA]</scope>
    <source>
        <strain evidence="9">Fo5176</strain>
    </source>
</reference>
<dbReference type="InterPro" id="IPR000407">
    <property type="entry name" value="GDA1_CD39_NTPase"/>
</dbReference>
<dbReference type="GO" id="GO:0004382">
    <property type="term" value="F:GDP phosphatase activity"/>
    <property type="evidence" value="ECO:0007669"/>
    <property type="project" value="TreeGrafter"/>
</dbReference>
<name>F9FD17_FUSOF</name>
<keyword evidence="6" id="KW-0175">Coiled coil</keyword>
<keyword evidence="4" id="KW-0067">ATP-binding</keyword>
<comment type="caution">
    <text evidence="9">The sequence shown here is derived from an EMBL/GenBank/DDBJ whole genome shotgun (WGS) entry which is preliminary data.</text>
</comment>
<evidence type="ECO:0000256" key="1">
    <source>
        <dbReference type="ARBA" id="ARBA00009283"/>
    </source>
</evidence>